<dbReference type="GO" id="GO:0016747">
    <property type="term" value="F:acyltransferase activity, transferring groups other than amino-acyl groups"/>
    <property type="evidence" value="ECO:0007669"/>
    <property type="project" value="InterPro"/>
</dbReference>
<keyword evidence="1 6" id="KW-0808">Transferase</keyword>
<gene>
    <name evidence="6" type="ORF">B0I71DRAFT_134986</name>
    <name evidence="5" type="ORF">YALI1_D08186g</name>
</gene>
<dbReference type="EMBL" id="KZ859054">
    <property type="protein sequence ID" value="RDW24007.1"/>
    <property type="molecule type" value="Genomic_DNA"/>
</dbReference>
<evidence type="ECO:0000313" key="7">
    <source>
        <dbReference type="Proteomes" id="UP000182444"/>
    </source>
</evidence>
<dbReference type="InterPro" id="IPR016181">
    <property type="entry name" value="Acyl_CoA_acyltransferase"/>
</dbReference>
<evidence type="ECO:0000256" key="2">
    <source>
        <dbReference type="ARBA" id="ARBA00023315"/>
    </source>
</evidence>
<dbReference type="Proteomes" id="UP000256601">
    <property type="component" value="Unassembled WGS sequence"/>
</dbReference>
<dbReference type="AlphaFoldDB" id="A0A1D8NDF5"/>
<evidence type="ECO:0000313" key="6">
    <source>
        <dbReference type="EMBL" id="RDW24007.1"/>
    </source>
</evidence>
<dbReference type="InterPro" id="IPR000182">
    <property type="entry name" value="GNAT_dom"/>
</dbReference>
<dbReference type="OrthoDB" id="630895at2759"/>
<evidence type="ECO:0000313" key="5">
    <source>
        <dbReference type="EMBL" id="AOW03668.1"/>
    </source>
</evidence>
<evidence type="ECO:0000256" key="3">
    <source>
        <dbReference type="ARBA" id="ARBA00038502"/>
    </source>
</evidence>
<dbReference type="Proteomes" id="UP000182444">
    <property type="component" value="Chromosome 1D"/>
</dbReference>
<evidence type="ECO:0000313" key="8">
    <source>
        <dbReference type="Proteomes" id="UP000256601"/>
    </source>
</evidence>
<dbReference type="SUPFAM" id="SSF55729">
    <property type="entry name" value="Acyl-CoA N-acyltransferases (Nat)"/>
    <property type="match status" value="1"/>
</dbReference>
<dbReference type="RefSeq" id="XP_502483.1">
    <property type="nucleotide sequence ID" value="XM_502483.1"/>
</dbReference>
<keyword evidence="2 6" id="KW-0012">Acyltransferase</keyword>
<dbReference type="KEGG" id="yli:2910872"/>
<sequence>MRLNVPTRSDLYISPLTHNDWMAVYEAVSNPNVLSRLDIPTPYDEGKARDFCSKADSARYSWNGEQLPVVFAVRDSQKGDMAMGCIDLRLSDSTTPFYAIDPHFRSADGRSAEVGYWLAEGYQGHGLMSLVVQAVFQYARDVMAVDFCCAACRSNNPASAKTICNAGLTLREEENGVQYYWSV</sequence>
<feature type="domain" description="N-acetyltransferase" evidence="4">
    <location>
        <begin position="11"/>
        <end position="168"/>
    </location>
</feature>
<dbReference type="InterPro" id="IPR051531">
    <property type="entry name" value="N-acetyltransferase"/>
</dbReference>
<protein>
    <submittedName>
        <fullName evidence="6">Acyl-CoA N-acyltransferase</fullName>
    </submittedName>
</protein>
<dbReference type="VEuPathDB" id="FungiDB:YALI1_D08186g"/>
<proteinExistence type="inferred from homology"/>
<accession>A0A1D8NDF5</accession>
<dbReference type="GeneID" id="2910872"/>
<dbReference type="Gene3D" id="3.40.630.30">
    <property type="match status" value="1"/>
</dbReference>
<dbReference type="VEuPathDB" id="FungiDB:YALI0_D06391g"/>
<dbReference type="PANTHER" id="PTHR43792">
    <property type="entry name" value="GNAT FAMILY, PUTATIVE (AFU_ORTHOLOGUE AFUA_3G00765)-RELATED-RELATED"/>
    <property type="match status" value="1"/>
</dbReference>
<dbReference type="PANTHER" id="PTHR43792:SF8">
    <property type="entry name" value="[RIBOSOMAL PROTEIN US5]-ALANINE N-ACETYLTRANSFERASE"/>
    <property type="match status" value="1"/>
</dbReference>
<dbReference type="Pfam" id="PF13302">
    <property type="entry name" value="Acetyltransf_3"/>
    <property type="match status" value="1"/>
</dbReference>
<reference evidence="6 8" key="2">
    <citation type="submission" date="2018-07" db="EMBL/GenBank/DDBJ databases">
        <title>Draft Genome Assemblies for Five Robust Yarrowia lipolytica Strains Exhibiting High Lipid Production and Pentose Sugar Utilization and Sugar Alcohol Secretion from Undetoxified Lignocellulosic Biomass Hydrolysates.</title>
        <authorList>
            <consortium name="DOE Joint Genome Institute"/>
            <person name="Walker C."/>
            <person name="Ryu S."/>
            <person name="Na H."/>
            <person name="Zane M."/>
            <person name="LaButti K."/>
            <person name="Lipzen A."/>
            <person name="Haridas S."/>
            <person name="Barry K."/>
            <person name="Grigoriev I.V."/>
            <person name="Quarterman J."/>
            <person name="Slininger P."/>
            <person name="Dien B."/>
            <person name="Trinh C.T."/>
        </authorList>
    </citation>
    <scope>NUCLEOTIDE SEQUENCE [LARGE SCALE GENOMIC DNA]</scope>
    <source>
        <strain evidence="6 8">YB392</strain>
    </source>
</reference>
<organism evidence="5 7">
    <name type="scientific">Yarrowia lipolytica</name>
    <name type="common">Candida lipolytica</name>
    <dbReference type="NCBI Taxonomy" id="4952"/>
    <lineage>
        <taxon>Eukaryota</taxon>
        <taxon>Fungi</taxon>
        <taxon>Dikarya</taxon>
        <taxon>Ascomycota</taxon>
        <taxon>Saccharomycotina</taxon>
        <taxon>Dipodascomycetes</taxon>
        <taxon>Dipodascales</taxon>
        <taxon>Dipodascales incertae sedis</taxon>
        <taxon>Yarrowia</taxon>
    </lineage>
</organism>
<evidence type="ECO:0000256" key="1">
    <source>
        <dbReference type="ARBA" id="ARBA00022679"/>
    </source>
</evidence>
<name>A0A1D8NDF5_YARLL</name>
<reference evidence="5 7" key="1">
    <citation type="journal article" date="2016" name="PLoS ONE">
        <title>Sequence Assembly of Yarrowia lipolytica Strain W29/CLIB89 Shows Transposable Element Diversity.</title>
        <authorList>
            <person name="Magnan C."/>
            <person name="Yu J."/>
            <person name="Chang I."/>
            <person name="Jahn E."/>
            <person name="Kanomata Y."/>
            <person name="Wu J."/>
            <person name="Zeller M."/>
            <person name="Oakes M."/>
            <person name="Baldi P."/>
            <person name="Sandmeyer S."/>
        </authorList>
    </citation>
    <scope>NUCLEOTIDE SEQUENCE [LARGE SCALE GENOMIC DNA]</scope>
    <source>
        <strain evidence="5">CLIB89</strain>
        <strain evidence="7">CLIB89(W29)</strain>
    </source>
</reference>
<evidence type="ECO:0000259" key="4">
    <source>
        <dbReference type="Pfam" id="PF13302"/>
    </source>
</evidence>
<dbReference type="EMBL" id="CP017556">
    <property type="protein sequence ID" value="AOW03668.1"/>
    <property type="molecule type" value="Genomic_DNA"/>
</dbReference>
<comment type="similarity">
    <text evidence="3">Belongs to the acetyltransferase family. RimJ subfamily.</text>
</comment>